<dbReference type="AlphaFoldDB" id="A0A087ECT2"/>
<dbReference type="RefSeq" id="WP_026641702.1">
    <property type="nucleotide sequence ID" value="NZ_JAXEUP010000063.1"/>
</dbReference>
<reference evidence="2 3" key="1">
    <citation type="submission" date="2014-03" db="EMBL/GenBank/DDBJ databases">
        <title>Genomics of Bifidobacteria.</title>
        <authorList>
            <person name="Ventura M."/>
            <person name="Milani C."/>
            <person name="Lugli G.A."/>
        </authorList>
    </citation>
    <scope>NUCLEOTIDE SEQUENCE [LARGE SCALE GENOMIC DNA]</scope>
    <source>
        <strain evidence="2 3">JCM 13495</strain>
    </source>
</reference>
<gene>
    <name evidence="2" type="ORF">BITS_0269</name>
</gene>
<keyword evidence="1" id="KW-1133">Transmembrane helix</keyword>
<dbReference type="STRING" id="356829.BITS_0269"/>
<evidence type="ECO:0000256" key="1">
    <source>
        <dbReference type="SAM" id="Phobius"/>
    </source>
</evidence>
<evidence type="ECO:0000313" key="2">
    <source>
        <dbReference type="EMBL" id="KFJ05583.1"/>
    </source>
</evidence>
<dbReference type="Proteomes" id="UP000029080">
    <property type="component" value="Unassembled WGS sequence"/>
</dbReference>
<organism evidence="2 3">
    <name type="scientific">Bifidobacterium tsurumiense</name>
    <dbReference type="NCBI Taxonomy" id="356829"/>
    <lineage>
        <taxon>Bacteria</taxon>
        <taxon>Bacillati</taxon>
        <taxon>Actinomycetota</taxon>
        <taxon>Actinomycetes</taxon>
        <taxon>Bifidobacteriales</taxon>
        <taxon>Bifidobacteriaceae</taxon>
        <taxon>Bifidobacterium</taxon>
    </lineage>
</organism>
<keyword evidence="1" id="KW-0812">Transmembrane</keyword>
<keyword evidence="3" id="KW-1185">Reference proteome</keyword>
<protein>
    <submittedName>
        <fullName evidence="2">Uncharacterized protein</fullName>
    </submittedName>
</protein>
<proteinExistence type="predicted"/>
<feature type="transmembrane region" description="Helical" evidence="1">
    <location>
        <begin position="12"/>
        <end position="33"/>
    </location>
</feature>
<dbReference type="EMBL" id="JGZU01000015">
    <property type="protein sequence ID" value="KFJ05583.1"/>
    <property type="molecule type" value="Genomic_DNA"/>
</dbReference>
<name>A0A087ECT2_9BIFI</name>
<accession>A0A087ECT2</accession>
<sequence length="104" mass="10544">MNGNPNSQGGEARYIAIVSGVFALLAACGLWLFLAVPGIVAESAGIVLMILPVVVAGTMYATTTLQSMRASAELAQESEAESAVVRSCPATSAAVRPAGQAIVH</sequence>
<feature type="transmembrane region" description="Helical" evidence="1">
    <location>
        <begin position="39"/>
        <end position="61"/>
    </location>
</feature>
<evidence type="ECO:0000313" key="3">
    <source>
        <dbReference type="Proteomes" id="UP000029080"/>
    </source>
</evidence>
<comment type="caution">
    <text evidence="2">The sequence shown here is derived from an EMBL/GenBank/DDBJ whole genome shotgun (WGS) entry which is preliminary data.</text>
</comment>
<keyword evidence="1" id="KW-0472">Membrane</keyword>